<name>A0A7Y6NIG9_9GAMM</name>
<protein>
    <submittedName>
        <fullName evidence="1">Uncharacterized protein</fullName>
    </submittedName>
</protein>
<dbReference type="EMBL" id="JABWPM010000041">
    <property type="protein sequence ID" value="NUY99071.1"/>
    <property type="molecule type" value="Genomic_DNA"/>
</dbReference>
<reference evidence="1 2" key="1">
    <citation type="submission" date="2020-05" db="EMBL/GenBank/DDBJ databases">
        <title>Whole Genome Sequences of Enterobacteriales Associated with the International Space Station.</title>
        <authorList>
            <person name="Bharadwaj A."/>
            <person name="Daudu R."/>
            <person name="Singh N."/>
            <person name="Wood J."/>
            <person name="Debieu M."/>
            <person name="Mason C."/>
            <person name="Wang C."/>
            <person name="Venkateswaran K."/>
        </authorList>
    </citation>
    <scope>NUCLEOTIDE SEQUENCE [LARGE SCALE GENOMIC DNA]</scope>
    <source>
        <strain evidence="1 2">IF5SW-B1</strain>
    </source>
</reference>
<accession>A0A7Y6NIG9</accession>
<dbReference type="GeneID" id="57347816"/>
<comment type="caution">
    <text evidence="1">The sequence shown here is derived from an EMBL/GenBank/DDBJ whole genome shotgun (WGS) entry which is preliminary data.</text>
</comment>
<proteinExistence type="predicted"/>
<organism evidence="1 2">
    <name type="scientific">Pantoea brenneri</name>
    <dbReference type="NCBI Taxonomy" id="472694"/>
    <lineage>
        <taxon>Bacteria</taxon>
        <taxon>Pseudomonadati</taxon>
        <taxon>Pseudomonadota</taxon>
        <taxon>Gammaproteobacteria</taxon>
        <taxon>Enterobacterales</taxon>
        <taxon>Erwiniaceae</taxon>
        <taxon>Pantoea</taxon>
    </lineage>
</organism>
<dbReference type="RefSeq" id="WP_069729764.1">
    <property type="nucleotide sequence ID" value="NZ_JABWPE010000041.1"/>
</dbReference>
<gene>
    <name evidence="1" type="ORF">HU668_21775</name>
</gene>
<evidence type="ECO:0000313" key="2">
    <source>
        <dbReference type="Proteomes" id="UP000566985"/>
    </source>
</evidence>
<evidence type="ECO:0000313" key="1">
    <source>
        <dbReference type="EMBL" id="NUY99071.1"/>
    </source>
</evidence>
<dbReference type="AlphaFoldDB" id="A0A7Y6NIG9"/>
<sequence>MSMDYDSAKEIAEYIITANKVNNYYLDILVDDRGDIDNIQFLINKLLPGKLVAKHKIKGISETGDFTMLLHGMYKKVDKNDIYLISVSVKDGRLDILETRLKTFAYRNHKSVILLRAEEETQ</sequence>
<dbReference type="Proteomes" id="UP000566985">
    <property type="component" value="Unassembled WGS sequence"/>
</dbReference>